<keyword evidence="1" id="KW-0812">Transmembrane</keyword>
<protein>
    <submittedName>
        <fullName evidence="2">Tetratricopeptide repeat protein</fullName>
    </submittedName>
</protein>
<reference evidence="2" key="1">
    <citation type="submission" date="2023-06" db="EMBL/GenBank/DDBJ databases">
        <title>Genomic of Agaribacillus aureum.</title>
        <authorList>
            <person name="Wang G."/>
        </authorList>
    </citation>
    <scope>NUCLEOTIDE SEQUENCE</scope>
    <source>
        <strain evidence="2">BMA12</strain>
    </source>
</reference>
<organism evidence="2 3">
    <name type="scientific">Agaribacillus aureus</name>
    <dbReference type="NCBI Taxonomy" id="3051825"/>
    <lineage>
        <taxon>Bacteria</taxon>
        <taxon>Pseudomonadati</taxon>
        <taxon>Bacteroidota</taxon>
        <taxon>Cytophagia</taxon>
        <taxon>Cytophagales</taxon>
        <taxon>Splendidivirgaceae</taxon>
        <taxon>Agaribacillus</taxon>
    </lineage>
</organism>
<accession>A0ABT8LHD3</accession>
<dbReference type="Proteomes" id="UP001172083">
    <property type="component" value="Unassembled WGS sequence"/>
</dbReference>
<keyword evidence="3" id="KW-1185">Reference proteome</keyword>
<dbReference type="EMBL" id="JAUJEB010000014">
    <property type="protein sequence ID" value="MDN5217219.1"/>
    <property type="molecule type" value="Genomic_DNA"/>
</dbReference>
<evidence type="ECO:0000313" key="3">
    <source>
        <dbReference type="Proteomes" id="UP001172083"/>
    </source>
</evidence>
<dbReference type="RefSeq" id="WP_346762556.1">
    <property type="nucleotide sequence ID" value="NZ_JAUJEB010000014.1"/>
</dbReference>
<proteinExistence type="predicted"/>
<dbReference type="SUPFAM" id="SSF48452">
    <property type="entry name" value="TPR-like"/>
    <property type="match status" value="1"/>
</dbReference>
<keyword evidence="1" id="KW-0472">Membrane</keyword>
<sequence length="258" mass="29493">MNEDEKEIEAIESYLKGELTGEALADMESKIVRDAAFAEKVEDYSLIIQEVKHMAQQDFVKKVKSWEHKNVTEDFDPDAGHVPNKKKQYLALAAVFVLLIVSGIVWLANRGENLGSSEDLFASYFHPYDDMISERSENNGNKVRLNEAMDAYNRRDYRAAIPLFQDYLKASDDPGARCYLGIAHLAAGDADAAESNFRQLSTQPAGLYLELSQWYLVLTYIKQKNLDMATQQLQVLIKDEKHLFHRQALELRKDLNRD</sequence>
<comment type="caution">
    <text evidence="2">The sequence shown here is derived from an EMBL/GenBank/DDBJ whole genome shotgun (WGS) entry which is preliminary data.</text>
</comment>
<feature type="transmembrane region" description="Helical" evidence="1">
    <location>
        <begin position="89"/>
        <end position="108"/>
    </location>
</feature>
<evidence type="ECO:0000256" key="1">
    <source>
        <dbReference type="SAM" id="Phobius"/>
    </source>
</evidence>
<keyword evidence="1" id="KW-1133">Transmembrane helix</keyword>
<gene>
    <name evidence="2" type="ORF">QQ020_34420</name>
</gene>
<name>A0ABT8LHD3_9BACT</name>
<dbReference type="InterPro" id="IPR011990">
    <property type="entry name" value="TPR-like_helical_dom_sf"/>
</dbReference>
<evidence type="ECO:0000313" key="2">
    <source>
        <dbReference type="EMBL" id="MDN5217219.1"/>
    </source>
</evidence>
<dbReference type="Gene3D" id="1.25.40.10">
    <property type="entry name" value="Tetratricopeptide repeat domain"/>
    <property type="match status" value="1"/>
</dbReference>